<dbReference type="Proteomes" id="UP001498398">
    <property type="component" value="Unassembled WGS sequence"/>
</dbReference>
<organism evidence="2 3">
    <name type="scientific">Marasmiellus scandens</name>
    <dbReference type="NCBI Taxonomy" id="2682957"/>
    <lineage>
        <taxon>Eukaryota</taxon>
        <taxon>Fungi</taxon>
        <taxon>Dikarya</taxon>
        <taxon>Basidiomycota</taxon>
        <taxon>Agaricomycotina</taxon>
        <taxon>Agaricomycetes</taxon>
        <taxon>Agaricomycetidae</taxon>
        <taxon>Agaricales</taxon>
        <taxon>Marasmiineae</taxon>
        <taxon>Omphalotaceae</taxon>
        <taxon>Marasmiellus</taxon>
    </lineage>
</organism>
<evidence type="ECO:0000313" key="2">
    <source>
        <dbReference type="EMBL" id="KAK7451196.1"/>
    </source>
</evidence>
<keyword evidence="3" id="KW-1185">Reference proteome</keyword>
<reference evidence="2 3" key="1">
    <citation type="submission" date="2024-01" db="EMBL/GenBank/DDBJ databases">
        <title>A draft genome for the cacao thread blight pathogen Marasmiellus scandens.</title>
        <authorList>
            <person name="Baruah I.K."/>
            <person name="Leung J."/>
            <person name="Bukari Y."/>
            <person name="Amoako-Attah I."/>
            <person name="Meinhardt L.W."/>
            <person name="Bailey B.A."/>
            <person name="Cohen S.P."/>
        </authorList>
    </citation>
    <scope>NUCLEOTIDE SEQUENCE [LARGE SCALE GENOMIC DNA]</scope>
    <source>
        <strain evidence="2 3">GH-19</strain>
    </source>
</reference>
<comment type="caution">
    <text evidence="2">The sequence shown here is derived from an EMBL/GenBank/DDBJ whole genome shotgun (WGS) entry which is preliminary data.</text>
</comment>
<feature type="region of interest" description="Disordered" evidence="1">
    <location>
        <begin position="1"/>
        <end position="68"/>
    </location>
</feature>
<accession>A0ABR1J818</accession>
<name>A0ABR1J818_9AGAR</name>
<protein>
    <submittedName>
        <fullName evidence="2">Uncharacterized protein</fullName>
    </submittedName>
</protein>
<evidence type="ECO:0000313" key="3">
    <source>
        <dbReference type="Proteomes" id="UP001498398"/>
    </source>
</evidence>
<dbReference type="EMBL" id="JBANRG010000031">
    <property type="protein sequence ID" value="KAK7451196.1"/>
    <property type="molecule type" value="Genomic_DNA"/>
</dbReference>
<gene>
    <name evidence="2" type="ORF">VKT23_012528</name>
</gene>
<proteinExistence type="predicted"/>
<feature type="compositionally biased region" description="Polar residues" evidence="1">
    <location>
        <begin position="45"/>
        <end position="68"/>
    </location>
</feature>
<sequence length="121" mass="13010">MSTTSGITLRPTGDLNEMEKGKRKGKGKGKEKEIPDDVITPEIGPSTSALASGSESTSGGDQEASSVNVSDKPYVKVTLWRFINTAVPTIFGLWKVIGTYRGQTTAPTTLDLVLSVFWYVL</sequence>
<evidence type="ECO:0000256" key="1">
    <source>
        <dbReference type="SAM" id="MobiDB-lite"/>
    </source>
</evidence>